<evidence type="ECO:0000256" key="4">
    <source>
        <dbReference type="ARBA" id="ARBA00022806"/>
    </source>
</evidence>
<dbReference type="Proteomes" id="UP001139971">
    <property type="component" value="Unassembled WGS sequence"/>
</dbReference>
<evidence type="ECO:0000256" key="7">
    <source>
        <dbReference type="ARBA" id="ARBA00023204"/>
    </source>
</evidence>
<dbReference type="InterPro" id="IPR011545">
    <property type="entry name" value="DEAD/DEAH_box_helicase_dom"/>
</dbReference>
<feature type="domain" description="Helicase ATP-binding" evidence="9">
    <location>
        <begin position="29"/>
        <end position="223"/>
    </location>
</feature>
<dbReference type="InterPro" id="IPR013701">
    <property type="entry name" value="Lhr-like_DEAD/DEAH_assoc"/>
</dbReference>
<dbReference type="SMART" id="SM00487">
    <property type="entry name" value="DEXDc"/>
    <property type="match status" value="1"/>
</dbReference>
<dbReference type="GO" id="GO:0005524">
    <property type="term" value="F:ATP binding"/>
    <property type="evidence" value="ECO:0007669"/>
    <property type="project" value="UniProtKB-KW"/>
</dbReference>
<keyword evidence="4 11" id="KW-0347">Helicase</keyword>
<dbReference type="GO" id="GO:0006281">
    <property type="term" value="P:DNA repair"/>
    <property type="evidence" value="ECO:0007669"/>
    <property type="project" value="UniProtKB-KW"/>
</dbReference>
<keyword evidence="8" id="KW-0413">Isomerase</keyword>
<dbReference type="EMBL" id="JAOVZO020000023">
    <property type="protein sequence ID" value="MDC8015975.1"/>
    <property type="molecule type" value="Genomic_DNA"/>
</dbReference>
<dbReference type="CDD" id="cd17922">
    <property type="entry name" value="DEXHc_LHR-like"/>
    <property type="match status" value="1"/>
</dbReference>
<dbReference type="GO" id="GO:0016887">
    <property type="term" value="F:ATP hydrolysis activity"/>
    <property type="evidence" value="ECO:0007669"/>
    <property type="project" value="TreeGrafter"/>
</dbReference>
<dbReference type="RefSeq" id="WP_272842175.1">
    <property type="nucleotide sequence ID" value="NZ_JAOVZO020000023.1"/>
</dbReference>
<keyword evidence="6" id="KW-0238">DNA-binding</keyword>
<evidence type="ECO:0000259" key="9">
    <source>
        <dbReference type="PROSITE" id="PS51192"/>
    </source>
</evidence>
<keyword evidence="5" id="KW-0067">ATP-binding</keyword>
<keyword evidence="1" id="KW-0547">Nucleotide-binding</keyword>
<dbReference type="SMART" id="SM00490">
    <property type="entry name" value="HELICc"/>
    <property type="match status" value="1"/>
</dbReference>
<dbReference type="GO" id="GO:0004386">
    <property type="term" value="F:helicase activity"/>
    <property type="evidence" value="ECO:0007669"/>
    <property type="project" value="UniProtKB-KW"/>
</dbReference>
<evidence type="ECO:0000256" key="8">
    <source>
        <dbReference type="ARBA" id="ARBA00023235"/>
    </source>
</evidence>
<reference evidence="11" key="1">
    <citation type="submission" date="2023-02" db="EMBL/GenBank/DDBJ databases">
        <title>Tahibacter soli sp. nov. isolated from soil.</title>
        <authorList>
            <person name="Baek J.H."/>
            <person name="Lee J.K."/>
            <person name="Choi D.G."/>
            <person name="Jeon C.O."/>
        </authorList>
    </citation>
    <scope>NUCLEOTIDE SEQUENCE</scope>
    <source>
        <strain evidence="11">BL</strain>
    </source>
</reference>
<dbReference type="PROSITE" id="PS51194">
    <property type="entry name" value="HELICASE_CTER"/>
    <property type="match status" value="1"/>
</dbReference>
<dbReference type="PANTHER" id="PTHR47962">
    <property type="entry name" value="ATP-DEPENDENT HELICASE LHR-RELATED-RELATED"/>
    <property type="match status" value="1"/>
</dbReference>
<dbReference type="InterPro" id="IPR014001">
    <property type="entry name" value="Helicase_ATP-bd"/>
</dbReference>
<evidence type="ECO:0000256" key="5">
    <source>
        <dbReference type="ARBA" id="ARBA00022840"/>
    </source>
</evidence>
<dbReference type="CDD" id="cd18796">
    <property type="entry name" value="SF2_C_LHR"/>
    <property type="match status" value="1"/>
</dbReference>
<dbReference type="SUPFAM" id="SSF52540">
    <property type="entry name" value="P-loop containing nucleoside triphosphate hydrolases"/>
    <property type="match status" value="1"/>
</dbReference>
<dbReference type="Pfam" id="PF00270">
    <property type="entry name" value="DEAD"/>
    <property type="match status" value="1"/>
</dbReference>
<keyword evidence="2" id="KW-0227">DNA damage</keyword>
<gene>
    <name evidence="11" type="ORF">OD750_025910</name>
</gene>
<evidence type="ECO:0000256" key="1">
    <source>
        <dbReference type="ARBA" id="ARBA00022741"/>
    </source>
</evidence>
<organism evidence="11 12">
    <name type="scientific">Tahibacter soli</name>
    <dbReference type="NCBI Taxonomy" id="2983605"/>
    <lineage>
        <taxon>Bacteria</taxon>
        <taxon>Pseudomonadati</taxon>
        <taxon>Pseudomonadota</taxon>
        <taxon>Gammaproteobacteria</taxon>
        <taxon>Lysobacterales</taxon>
        <taxon>Rhodanobacteraceae</taxon>
        <taxon>Tahibacter</taxon>
    </lineage>
</organism>
<evidence type="ECO:0000313" key="11">
    <source>
        <dbReference type="EMBL" id="MDC8015975.1"/>
    </source>
</evidence>
<dbReference type="PANTHER" id="PTHR47962:SF5">
    <property type="entry name" value="ATP-DEPENDENT HELICASE LHR-RELATED"/>
    <property type="match status" value="1"/>
</dbReference>
<keyword evidence="7" id="KW-0234">DNA repair</keyword>
<sequence>MSLQAFHPAVAAWFSATFPAPTPPQLQAWQAIQSGRDALIAAPTGSGKTLAAFLAAIDELVRRGVELPLPDETAVVYVSPLKALSNDIRINLENPLAGIRAQLERLGLPDVDITTAVRTGDTPTAERDRMRRRPPHIVVTTPESLYILLGSESGRRMLSTTRSVIVDEIHALAPNKRGSHLALSLQRLDALCSRPPIRIGLSATQKPIEDVAAFLVGAHDRTAPRDCAIVDVGYTRERDLALELPQAPLEAVMSGDAWEQVYVRLTELVETHRTTLVFVNTRRMAERAARHLGQRLGIEAVAAHHGSLSREIRLDAERRLKNGELRVLVATASLELGIDIGDVDLVCQLGSPRAIAAFLQRVGRSGHAVGATPKGRLFPQSRDDLVECAALLDAVRRGELDRLAVPPAPLDVLAQQITAEVASREWNEDELFTLFTRAQPYSTLARDEFNAVVRMLADGFTTRRGPRSAYLHRDAVNGVLRGRRGARLTAVTSGGAIPDTADYDVMLEPEAVRIGSVHEDFAVESLQGDVFQLGNHAYRILRVERGRLRVEDAKGQPPNIPFWLGEAPGRSDELSVAVSRLRADVGAAIRGGGALPWLEREVGLDASGARQIADYLGAAQAALGTLPTRHELVMERFFDESGGTQLVIHSPFGSRVNRAWGLALRKRFCRKFNFELQAAATEDAIVLSLSTSHSFPLDDVARYLHSTSVRDVLIQALLDAPLFGVRWRWNATTALALPRTVGGVRVAPQLQRMKSEDLLASVFPDQVACAENLAGEREIPDHPLVAQTIRDCLHEAMDIDGLVALLQALESGDARIVAKDLTGPSPLAAEVLSARPYAFLDDAPLEERRTQAVMARRYGGEAAAVDDLGRLDPDAIAAVRLEAWPEARDADELHDALMGLTFLSAAEVDAEPGWNDHLERLVVARRAVRMPTPGGDVWTAAERLPLLRALLQTEQVPQGISIPADYDVVWSAEDAAVEIVRGRLTGLGPARATDLAAPLGADVGAIGLALLRLEGEGYVMRGRFSVADGEEEWCERHLLARIHRYTVHRLRREIEPVQPHDFVRFLADWQRVSAATRLSGPESLAQVLEQLEGFEAPASAWESEILPARIADYRSDWLDDACRAGRVVWTRLRGNGGAGPVRSTPIVLLQRKNLSLWTPLAAGREAPALSSRAQAVADELAAHGATFFDELVSSARLLPAELEDALGELVAAGLANADSFAGLRALLVPSSKRVTAFRGRRRPVQGVADAGRWALVRRGAADAKPAPESIEHVARTLLARYGVVCWRLIEREAAWLPPWRDIVRVLHRLEARGEIRGGRFVAGLTGEQFALPEAVGLLRKIAKGPDTGDVVTVSGADPLNLVGGVVAGAKVPAVTGTRLAYRDGVPVATLVAGKVEMLGDTPDTWPLRQQLLRDPRTGTIPGALGGVG</sequence>
<dbReference type="InterPro" id="IPR045628">
    <property type="entry name" value="Lhr_WH_dom"/>
</dbReference>
<proteinExistence type="predicted"/>
<evidence type="ECO:0000259" key="10">
    <source>
        <dbReference type="PROSITE" id="PS51194"/>
    </source>
</evidence>
<dbReference type="Pfam" id="PF08494">
    <property type="entry name" value="DEAD_assoc"/>
    <property type="match status" value="1"/>
</dbReference>
<dbReference type="InterPro" id="IPR001650">
    <property type="entry name" value="Helicase_C-like"/>
</dbReference>
<evidence type="ECO:0000313" key="12">
    <source>
        <dbReference type="Proteomes" id="UP001139971"/>
    </source>
</evidence>
<evidence type="ECO:0000256" key="6">
    <source>
        <dbReference type="ARBA" id="ARBA00023125"/>
    </source>
</evidence>
<dbReference type="Pfam" id="PF23234">
    <property type="entry name" value="WHD_4th_Lhr"/>
    <property type="match status" value="1"/>
</dbReference>
<feature type="domain" description="Helicase C-terminal" evidence="10">
    <location>
        <begin position="257"/>
        <end position="416"/>
    </location>
</feature>
<dbReference type="InterPro" id="IPR055368">
    <property type="entry name" value="WH3_Lhr"/>
</dbReference>
<protein>
    <submittedName>
        <fullName evidence="11">DEAD/DEAH box helicase</fullName>
    </submittedName>
</protein>
<accession>A0A9X4BJ49</accession>
<dbReference type="InterPro" id="IPR055367">
    <property type="entry name" value="WH4_Lhr"/>
</dbReference>
<dbReference type="PROSITE" id="PS51192">
    <property type="entry name" value="HELICASE_ATP_BIND_1"/>
    <property type="match status" value="1"/>
</dbReference>
<dbReference type="Pfam" id="PF00271">
    <property type="entry name" value="Helicase_C"/>
    <property type="match status" value="1"/>
</dbReference>
<dbReference type="Pfam" id="PF19306">
    <property type="entry name" value="WHD_Lhr"/>
    <property type="match status" value="1"/>
</dbReference>
<dbReference type="InterPro" id="IPR052511">
    <property type="entry name" value="ATP-dep_Helicase"/>
</dbReference>
<name>A0A9X4BJ49_9GAMM</name>
<evidence type="ECO:0000256" key="3">
    <source>
        <dbReference type="ARBA" id="ARBA00022801"/>
    </source>
</evidence>
<dbReference type="InterPro" id="IPR027417">
    <property type="entry name" value="P-loop_NTPase"/>
</dbReference>
<dbReference type="Pfam" id="PF23235">
    <property type="entry name" value="WHD_3rd_Lhr"/>
    <property type="match status" value="1"/>
</dbReference>
<comment type="caution">
    <text evidence="11">The sequence shown here is derived from an EMBL/GenBank/DDBJ whole genome shotgun (WGS) entry which is preliminary data.</text>
</comment>
<keyword evidence="12" id="KW-1185">Reference proteome</keyword>
<dbReference type="GO" id="GO:0003677">
    <property type="term" value="F:DNA binding"/>
    <property type="evidence" value="ECO:0007669"/>
    <property type="project" value="UniProtKB-KW"/>
</dbReference>
<keyword evidence="3" id="KW-0378">Hydrolase</keyword>
<evidence type="ECO:0000256" key="2">
    <source>
        <dbReference type="ARBA" id="ARBA00022763"/>
    </source>
</evidence>
<dbReference type="Gene3D" id="3.40.50.300">
    <property type="entry name" value="P-loop containing nucleotide triphosphate hydrolases"/>
    <property type="match status" value="2"/>
</dbReference>